<gene>
    <name evidence="10" type="ORF">FA10DRAFT_244723</name>
</gene>
<dbReference type="InterPro" id="IPR036259">
    <property type="entry name" value="MFS_trans_sf"/>
</dbReference>
<evidence type="ECO:0000256" key="7">
    <source>
        <dbReference type="SAM" id="MobiDB-lite"/>
    </source>
</evidence>
<feature type="transmembrane region" description="Helical" evidence="8">
    <location>
        <begin position="378"/>
        <end position="397"/>
    </location>
</feature>
<dbReference type="PROSITE" id="PS50850">
    <property type="entry name" value="MFS"/>
    <property type="match status" value="1"/>
</dbReference>
<evidence type="ECO:0000256" key="1">
    <source>
        <dbReference type="ARBA" id="ARBA00004141"/>
    </source>
</evidence>
<feature type="compositionally biased region" description="Basic and acidic residues" evidence="7">
    <location>
        <begin position="39"/>
        <end position="49"/>
    </location>
</feature>
<dbReference type="GeneID" id="37041269"/>
<dbReference type="PANTHER" id="PTHR43791:SF59">
    <property type="entry name" value="TRANSPORTER, PUTATIVE (AFU_ORTHOLOGUE AFUA_1G06550)-RELATED"/>
    <property type="match status" value="1"/>
</dbReference>
<feature type="transmembrane region" description="Helical" evidence="8">
    <location>
        <begin position="350"/>
        <end position="372"/>
    </location>
</feature>
<dbReference type="InterPro" id="IPR011701">
    <property type="entry name" value="MFS"/>
</dbReference>
<accession>A0A316YG09</accession>
<evidence type="ECO:0000256" key="6">
    <source>
        <dbReference type="ARBA" id="ARBA00037968"/>
    </source>
</evidence>
<proteinExistence type="inferred from homology"/>
<dbReference type="SUPFAM" id="SSF103473">
    <property type="entry name" value="MFS general substrate transporter"/>
    <property type="match status" value="1"/>
</dbReference>
<organism evidence="10 11">
    <name type="scientific">Acaromyces ingoldii</name>
    <dbReference type="NCBI Taxonomy" id="215250"/>
    <lineage>
        <taxon>Eukaryota</taxon>
        <taxon>Fungi</taxon>
        <taxon>Dikarya</taxon>
        <taxon>Basidiomycota</taxon>
        <taxon>Ustilaginomycotina</taxon>
        <taxon>Exobasidiomycetes</taxon>
        <taxon>Exobasidiales</taxon>
        <taxon>Cryptobasidiaceae</taxon>
        <taxon>Acaromyces</taxon>
    </lineage>
</organism>
<protein>
    <submittedName>
        <fullName evidence="10">MFS general substrate transporter</fullName>
    </submittedName>
</protein>
<feature type="transmembrane region" description="Helical" evidence="8">
    <location>
        <begin position="404"/>
        <end position="424"/>
    </location>
</feature>
<evidence type="ECO:0000256" key="3">
    <source>
        <dbReference type="ARBA" id="ARBA00022692"/>
    </source>
</evidence>
<sequence length="526" mass="57898">MKSVEEKPTVTNTSLDLARPNGDDIEAVSSKGSSALAEKTGHDDGGEVDDEAKRKLDALHLDPDHAEPATREERRATLRKIDMVMMPMMCLSVLLQYLDKSSLNYANLLGIQKDLGLHGQQYSWLGSIFYIGYLAASPVHGFFMQKLPLTRYVGVCIILWGTTLALHATCFNYAGLVACRLFLGIFEAALTPAFILITGRFYRSKEQVARTSIWFMQNGTAQILGGAISYGVQTQRPSSLKVWQQLYVILGIITFCYGIVVFLVMPEKPETTRLLTPRQRIVALERIRENKTGLHDRTFKRAQLYEALLDVRLYLFFFAVASSNVSNGVSSNFSSVIIKGLGFDNKKAALVGMSTGLAEIVAIILGVIVTRYSGTRVIPGVFSFIVAIVGGAMLIGVNDKITKLAGYNLIFFFPVASPLLYSWLSSAVAGTTKKIVFNVVLQLGYCAGNIIGPQTALQREAPEFTTGKITMLVMFVISACCLSAIGLVHLLWNRARDARGEGADDPKLAELADHTDKELRSFRYPY</sequence>
<evidence type="ECO:0000259" key="9">
    <source>
        <dbReference type="PROSITE" id="PS50850"/>
    </source>
</evidence>
<dbReference type="Gene3D" id="1.20.1250.20">
    <property type="entry name" value="MFS general substrate transporter like domains"/>
    <property type="match status" value="1"/>
</dbReference>
<evidence type="ECO:0000256" key="2">
    <source>
        <dbReference type="ARBA" id="ARBA00022448"/>
    </source>
</evidence>
<keyword evidence="2" id="KW-0813">Transport</keyword>
<evidence type="ECO:0000313" key="10">
    <source>
        <dbReference type="EMBL" id="PWN87774.1"/>
    </source>
</evidence>
<evidence type="ECO:0000313" key="11">
    <source>
        <dbReference type="Proteomes" id="UP000245768"/>
    </source>
</evidence>
<dbReference type="GO" id="GO:0016020">
    <property type="term" value="C:membrane"/>
    <property type="evidence" value="ECO:0007669"/>
    <property type="project" value="UniProtKB-SubCell"/>
</dbReference>
<comment type="subcellular location">
    <subcellularLocation>
        <location evidence="1">Membrane</location>
        <topology evidence="1">Multi-pass membrane protein</topology>
    </subcellularLocation>
</comment>
<dbReference type="RefSeq" id="XP_025374972.1">
    <property type="nucleotide sequence ID" value="XM_025519353.1"/>
</dbReference>
<feature type="transmembrane region" description="Helical" evidence="8">
    <location>
        <begin position="313"/>
        <end position="338"/>
    </location>
</feature>
<keyword evidence="5 8" id="KW-0472">Membrane</keyword>
<keyword evidence="3 8" id="KW-0812">Transmembrane</keyword>
<dbReference type="PANTHER" id="PTHR43791">
    <property type="entry name" value="PERMEASE-RELATED"/>
    <property type="match status" value="1"/>
</dbReference>
<dbReference type="InterPro" id="IPR020846">
    <property type="entry name" value="MFS_dom"/>
</dbReference>
<dbReference type="Pfam" id="PF07690">
    <property type="entry name" value="MFS_1"/>
    <property type="match status" value="1"/>
</dbReference>
<name>A0A316YG09_9BASI</name>
<feature type="transmembrane region" description="Helical" evidence="8">
    <location>
        <begin position="181"/>
        <end position="202"/>
    </location>
</feature>
<feature type="transmembrane region" description="Helical" evidence="8">
    <location>
        <begin position="152"/>
        <end position="175"/>
    </location>
</feature>
<dbReference type="FunFam" id="1.20.1250.20:FF:000064">
    <property type="entry name" value="MFS allantoate transporter"/>
    <property type="match status" value="1"/>
</dbReference>
<dbReference type="InParanoid" id="A0A316YG09"/>
<keyword evidence="11" id="KW-1185">Reference proteome</keyword>
<dbReference type="Proteomes" id="UP000245768">
    <property type="component" value="Unassembled WGS sequence"/>
</dbReference>
<feature type="region of interest" description="Disordered" evidence="7">
    <location>
        <begin position="1"/>
        <end position="49"/>
    </location>
</feature>
<feature type="domain" description="Major facilitator superfamily (MFS) profile" evidence="9">
    <location>
        <begin position="85"/>
        <end position="496"/>
    </location>
</feature>
<evidence type="ECO:0000256" key="8">
    <source>
        <dbReference type="SAM" id="Phobius"/>
    </source>
</evidence>
<keyword evidence="4 8" id="KW-1133">Transmembrane helix</keyword>
<comment type="similarity">
    <text evidence="6">Belongs to the major facilitator superfamily. Allantoate permease family.</text>
</comment>
<dbReference type="GO" id="GO:0022857">
    <property type="term" value="F:transmembrane transporter activity"/>
    <property type="evidence" value="ECO:0007669"/>
    <property type="project" value="InterPro"/>
</dbReference>
<dbReference type="AlphaFoldDB" id="A0A316YG09"/>
<feature type="transmembrane region" description="Helical" evidence="8">
    <location>
        <begin position="469"/>
        <end position="492"/>
    </location>
</feature>
<reference evidence="10" key="1">
    <citation type="journal article" date="2018" name="Mol. Biol. Evol.">
        <title>Broad Genomic Sampling Reveals a Smut Pathogenic Ancestry of the Fungal Clade Ustilaginomycotina.</title>
        <authorList>
            <person name="Kijpornyongpan T."/>
            <person name="Mondo S.J."/>
            <person name="Barry K."/>
            <person name="Sandor L."/>
            <person name="Lee J."/>
            <person name="Lipzen A."/>
            <person name="Pangilinan J."/>
            <person name="LaButti K."/>
            <person name="Hainaut M."/>
            <person name="Henrissat B."/>
            <person name="Grigoriev I.V."/>
            <person name="Spatafora J.W."/>
            <person name="Aime M.C."/>
        </authorList>
    </citation>
    <scope>NUCLEOTIDE SEQUENCE [LARGE SCALE GENOMIC DNA]</scope>
    <source>
        <strain evidence="10">MCA 4198</strain>
    </source>
</reference>
<feature type="transmembrane region" description="Helical" evidence="8">
    <location>
        <begin position="122"/>
        <end position="143"/>
    </location>
</feature>
<dbReference type="FunCoup" id="A0A316YG09">
    <property type="interactions" value="55"/>
</dbReference>
<evidence type="ECO:0000256" key="4">
    <source>
        <dbReference type="ARBA" id="ARBA00022989"/>
    </source>
</evidence>
<dbReference type="OrthoDB" id="6730379at2759"/>
<evidence type="ECO:0000256" key="5">
    <source>
        <dbReference type="ARBA" id="ARBA00023136"/>
    </source>
</evidence>
<feature type="transmembrane region" description="Helical" evidence="8">
    <location>
        <begin position="246"/>
        <end position="265"/>
    </location>
</feature>
<dbReference type="STRING" id="215250.A0A316YG09"/>
<dbReference type="EMBL" id="KZ819639">
    <property type="protein sequence ID" value="PWN87774.1"/>
    <property type="molecule type" value="Genomic_DNA"/>
</dbReference>